<evidence type="ECO:0000256" key="8">
    <source>
        <dbReference type="SAM" id="SignalP"/>
    </source>
</evidence>
<keyword evidence="7" id="KW-0175">Coiled coil</keyword>
<protein>
    <submittedName>
        <fullName evidence="10">Membrane lipoprotein TmpC</fullName>
    </submittedName>
</protein>
<sequence length="338" mass="36065">MSVQNKKFTGAKAVLGTAVFAALMTGTALAEPALIYDTGGKNDKSFNEMAWNGAEAYKEETGNSYRDFETQTHAQFEQSLRRFAQQGMNPIVVPGFNWAEPLEVVAKEFPDTHFVIIDAVVDLPNVRSVLFKEEEGSYLVGALAAMKSETGTIGYITAFDFPLLQAFGCGYVQGAKAVNPDIEVLQNLIGTDFAAFNDINTAGEVGRSQLERGADVIYAAAGAAGEGALQAAADAGKYGIGVDSNQNYLFPGNMLTSMVKRVDVAVQDAFNDEANGEWSSGVQSLGLAEGGVGAAVDEYNEELITDEMSAKLEELTAKINSGEIEVHDYRSDNSCPVS</sequence>
<reference evidence="10 11" key="1">
    <citation type="submission" date="2017-05" db="EMBL/GenBank/DDBJ databases">
        <title>Genome Analysis of Maritalea myrionectae HL2708#5.</title>
        <authorList>
            <consortium name="Cotde Inc.-PKNU"/>
            <person name="Jang D."/>
            <person name="Oh H.-M."/>
        </authorList>
    </citation>
    <scope>NUCLEOTIDE SEQUENCE [LARGE SCALE GENOMIC DNA]</scope>
    <source>
        <strain evidence="10 11">HL2708#5</strain>
    </source>
</reference>
<keyword evidence="3" id="KW-1003">Cell membrane</keyword>
<proteinExistence type="inferred from homology"/>
<dbReference type="InterPro" id="IPR028082">
    <property type="entry name" value="Peripla_BP_I"/>
</dbReference>
<dbReference type="CDD" id="cd06354">
    <property type="entry name" value="PBP1_PrnA-like"/>
    <property type="match status" value="1"/>
</dbReference>
<dbReference type="RefSeq" id="WP_245985762.1">
    <property type="nucleotide sequence ID" value="NZ_CP021330.1"/>
</dbReference>
<evidence type="ECO:0000313" key="11">
    <source>
        <dbReference type="Proteomes" id="UP000258927"/>
    </source>
</evidence>
<keyword evidence="4 8" id="KW-0732">Signal</keyword>
<evidence type="ECO:0000256" key="4">
    <source>
        <dbReference type="ARBA" id="ARBA00022729"/>
    </source>
</evidence>
<name>A0A2R4MI87_9HYPH</name>
<dbReference type="Proteomes" id="UP000258927">
    <property type="component" value="Chromosome"/>
</dbReference>
<evidence type="ECO:0000259" key="9">
    <source>
        <dbReference type="Pfam" id="PF02608"/>
    </source>
</evidence>
<dbReference type="EMBL" id="CP021330">
    <property type="protein sequence ID" value="AVX05634.1"/>
    <property type="molecule type" value="Genomic_DNA"/>
</dbReference>
<dbReference type="PANTHER" id="PTHR34296:SF2">
    <property type="entry name" value="ABC TRANSPORTER GUANOSINE-BINDING PROTEIN NUPN"/>
    <property type="match status" value="1"/>
</dbReference>
<feature type="domain" description="ABC transporter substrate-binding protein PnrA-like" evidence="9">
    <location>
        <begin position="36"/>
        <end position="328"/>
    </location>
</feature>
<feature type="signal peptide" evidence="8">
    <location>
        <begin position="1"/>
        <end position="30"/>
    </location>
</feature>
<dbReference type="SUPFAM" id="SSF53822">
    <property type="entry name" value="Periplasmic binding protein-like I"/>
    <property type="match status" value="1"/>
</dbReference>
<evidence type="ECO:0000256" key="3">
    <source>
        <dbReference type="ARBA" id="ARBA00022475"/>
    </source>
</evidence>
<dbReference type="Pfam" id="PF02608">
    <property type="entry name" value="Bmp"/>
    <property type="match status" value="1"/>
</dbReference>
<dbReference type="KEGG" id="mmyr:MXMO3_03128"/>
<keyword evidence="5" id="KW-0472">Membrane</keyword>
<evidence type="ECO:0000256" key="7">
    <source>
        <dbReference type="SAM" id="Coils"/>
    </source>
</evidence>
<keyword evidence="6 10" id="KW-0449">Lipoprotein</keyword>
<dbReference type="Gene3D" id="3.40.50.2300">
    <property type="match status" value="2"/>
</dbReference>
<organism evidence="10 11">
    <name type="scientific">Maritalea myrionectae</name>
    <dbReference type="NCBI Taxonomy" id="454601"/>
    <lineage>
        <taxon>Bacteria</taxon>
        <taxon>Pseudomonadati</taxon>
        <taxon>Pseudomonadota</taxon>
        <taxon>Alphaproteobacteria</taxon>
        <taxon>Hyphomicrobiales</taxon>
        <taxon>Devosiaceae</taxon>
        <taxon>Maritalea</taxon>
    </lineage>
</organism>
<evidence type="ECO:0000256" key="1">
    <source>
        <dbReference type="ARBA" id="ARBA00004193"/>
    </source>
</evidence>
<feature type="coiled-coil region" evidence="7">
    <location>
        <begin position="305"/>
        <end position="332"/>
    </location>
</feature>
<gene>
    <name evidence="10" type="ORF">MXMO3_03128</name>
</gene>
<evidence type="ECO:0000256" key="5">
    <source>
        <dbReference type="ARBA" id="ARBA00023136"/>
    </source>
</evidence>
<comment type="subcellular location">
    <subcellularLocation>
        <location evidence="1">Cell membrane</location>
        <topology evidence="1">Lipid-anchor</topology>
    </subcellularLocation>
</comment>
<dbReference type="AlphaFoldDB" id="A0A2R4MI87"/>
<evidence type="ECO:0000313" key="10">
    <source>
        <dbReference type="EMBL" id="AVX05634.1"/>
    </source>
</evidence>
<feature type="chain" id="PRO_5015312700" evidence="8">
    <location>
        <begin position="31"/>
        <end position="338"/>
    </location>
</feature>
<keyword evidence="11" id="KW-1185">Reference proteome</keyword>
<dbReference type="GO" id="GO:0005886">
    <property type="term" value="C:plasma membrane"/>
    <property type="evidence" value="ECO:0007669"/>
    <property type="project" value="UniProtKB-SubCell"/>
</dbReference>
<comment type="similarity">
    <text evidence="2">Belongs to the BMP lipoprotein family.</text>
</comment>
<dbReference type="PANTHER" id="PTHR34296">
    <property type="entry name" value="TRANSCRIPTIONAL ACTIVATOR PROTEIN MED"/>
    <property type="match status" value="1"/>
</dbReference>
<evidence type="ECO:0000256" key="6">
    <source>
        <dbReference type="ARBA" id="ARBA00023288"/>
    </source>
</evidence>
<accession>A0A2R4MI87</accession>
<dbReference type="InterPro" id="IPR003760">
    <property type="entry name" value="PnrA-like"/>
</dbReference>
<dbReference type="STRING" id="1122213.GCA_000423365_00821"/>
<dbReference type="InterPro" id="IPR050957">
    <property type="entry name" value="BMP_lipoprotein"/>
</dbReference>
<evidence type="ECO:0000256" key="2">
    <source>
        <dbReference type="ARBA" id="ARBA00008610"/>
    </source>
</evidence>